<dbReference type="AlphaFoldDB" id="A0A8B7PN71"/>
<evidence type="ECO:0000313" key="5">
    <source>
        <dbReference type="RefSeq" id="XP_018026802.2"/>
    </source>
</evidence>
<accession>A0A8B7PN71</accession>
<organism evidence="4 5">
    <name type="scientific">Hyalella azteca</name>
    <name type="common">Amphipod</name>
    <dbReference type="NCBI Taxonomy" id="294128"/>
    <lineage>
        <taxon>Eukaryota</taxon>
        <taxon>Metazoa</taxon>
        <taxon>Ecdysozoa</taxon>
        <taxon>Arthropoda</taxon>
        <taxon>Crustacea</taxon>
        <taxon>Multicrustacea</taxon>
        <taxon>Malacostraca</taxon>
        <taxon>Eumalacostraca</taxon>
        <taxon>Peracarida</taxon>
        <taxon>Amphipoda</taxon>
        <taxon>Senticaudata</taxon>
        <taxon>Talitrida</taxon>
        <taxon>Talitroidea</taxon>
        <taxon>Hyalellidae</taxon>
        <taxon>Hyalella</taxon>
    </lineage>
</organism>
<feature type="compositionally biased region" description="Low complexity" evidence="1">
    <location>
        <begin position="390"/>
        <end position="409"/>
    </location>
</feature>
<sequence>MWSGGIHKRKCRPSDEFGSTRARIVFILFVVMHGVASQDYQVADISCRFRDDVSNNIDAVATERLAARLRKPPDFRGHPLFADDRLINPFVHPDCQIRPDPLEPSGLIYNLLIKDFRRCGAITKDSYVTVRVWFPQLDGVVMATDQEVVIMCQPAPPTIIQNRAAGFAGSLPSKGRVSGVVEESPGRLEYEVALFRESNARTGTADDRPLADQAVPIGSRLQLRTRINTNSAWKYAKLIGVTVSADQDDSFSPGHVELVRDGCRRPEVTSIVPHQPRRPDDHHGEVLLDFEAFMLDSKLAGSSKLWIHATIKACIEAEDCLPEFCLDLFQPAGHGRKRRSFAGGNPAVLLEVADEPSVSLAHVMNRRRYPPQTQPPQTRAPQTQPPQTQPPKTRAPQTQLRQTRPLQTPGSTRTARNREFLQQSENVSLPEQQHRSSYRSYTTIKQLGPNVTSYADHVGVTVIMPDDLFISPRLAPEGCASALVVCGVLAATALAGVVVSCCLSVKLRRLRLQQEDNTKLDLQSENKSCQESTSKYPSVRYLLQ</sequence>
<proteinExistence type="predicted"/>
<feature type="chain" id="PRO_5037080459" evidence="3">
    <location>
        <begin position="38"/>
        <end position="544"/>
    </location>
</feature>
<feature type="transmembrane region" description="Helical" evidence="2">
    <location>
        <begin position="480"/>
        <end position="505"/>
    </location>
</feature>
<protein>
    <submittedName>
        <fullName evidence="5">Uncharacterized protein LOC108682186</fullName>
    </submittedName>
</protein>
<gene>
    <name evidence="5" type="primary">LOC108682186</name>
</gene>
<evidence type="ECO:0000256" key="1">
    <source>
        <dbReference type="SAM" id="MobiDB-lite"/>
    </source>
</evidence>
<name>A0A8B7PN71_HYAAZ</name>
<dbReference type="RefSeq" id="XP_018026802.2">
    <property type="nucleotide sequence ID" value="XM_018171313.2"/>
</dbReference>
<dbReference type="GeneID" id="108682186"/>
<evidence type="ECO:0000256" key="2">
    <source>
        <dbReference type="SAM" id="Phobius"/>
    </source>
</evidence>
<keyword evidence="2" id="KW-0472">Membrane</keyword>
<keyword evidence="3" id="KW-0732">Signal</keyword>
<keyword evidence="2" id="KW-0812">Transmembrane</keyword>
<dbReference type="PANTHER" id="PTHR39959:SF1">
    <property type="entry name" value="ZP DOMAIN-CONTAINING PROTEIN"/>
    <property type="match status" value="1"/>
</dbReference>
<dbReference type="Proteomes" id="UP000694843">
    <property type="component" value="Unplaced"/>
</dbReference>
<evidence type="ECO:0000313" key="4">
    <source>
        <dbReference type="Proteomes" id="UP000694843"/>
    </source>
</evidence>
<evidence type="ECO:0000256" key="3">
    <source>
        <dbReference type="SAM" id="SignalP"/>
    </source>
</evidence>
<reference evidence="5" key="1">
    <citation type="submission" date="2025-08" db="UniProtKB">
        <authorList>
            <consortium name="RefSeq"/>
        </authorList>
    </citation>
    <scope>IDENTIFICATION</scope>
    <source>
        <tissue evidence="5">Whole organism</tissue>
    </source>
</reference>
<dbReference type="PANTHER" id="PTHR39959">
    <property type="entry name" value="RE44287P-RELATED"/>
    <property type="match status" value="1"/>
</dbReference>
<dbReference type="OrthoDB" id="8249838at2759"/>
<keyword evidence="4" id="KW-1185">Reference proteome</keyword>
<feature type="region of interest" description="Disordered" evidence="1">
    <location>
        <begin position="368"/>
        <end position="415"/>
    </location>
</feature>
<dbReference type="KEGG" id="hazt:108682186"/>
<keyword evidence="2" id="KW-1133">Transmembrane helix</keyword>
<feature type="signal peptide" evidence="3">
    <location>
        <begin position="1"/>
        <end position="37"/>
    </location>
</feature>